<feature type="region of interest" description="Disordered" evidence="5">
    <location>
        <begin position="717"/>
        <end position="736"/>
    </location>
</feature>
<dbReference type="AlphaFoldDB" id="A0A166RU10"/>
<name>A0A166RU10_9HYPO</name>
<dbReference type="EMBL" id="AZHA01000076">
    <property type="protein sequence ID" value="OAA33955.1"/>
    <property type="molecule type" value="Genomic_DNA"/>
</dbReference>
<protein>
    <submittedName>
        <fullName evidence="7">Heat-labile enterotoxin, A chain</fullName>
    </submittedName>
</protein>
<keyword evidence="3" id="KW-0843">Virulence</keyword>
<dbReference type="SUPFAM" id="SSF56399">
    <property type="entry name" value="ADP-ribosylation"/>
    <property type="match status" value="1"/>
</dbReference>
<evidence type="ECO:0000256" key="2">
    <source>
        <dbReference type="ARBA" id="ARBA00022729"/>
    </source>
</evidence>
<feature type="region of interest" description="Disordered" evidence="5">
    <location>
        <begin position="322"/>
        <end position="341"/>
    </location>
</feature>
<feature type="signal peptide" evidence="6">
    <location>
        <begin position="1"/>
        <end position="18"/>
    </location>
</feature>
<evidence type="ECO:0000256" key="4">
    <source>
        <dbReference type="ARBA" id="ARBA00023157"/>
    </source>
</evidence>
<evidence type="ECO:0000313" key="8">
    <source>
        <dbReference type="Proteomes" id="UP000076863"/>
    </source>
</evidence>
<evidence type="ECO:0000256" key="6">
    <source>
        <dbReference type="SAM" id="SignalP"/>
    </source>
</evidence>
<keyword evidence="2 6" id="KW-0732">Signal</keyword>
<sequence>MIWLSRVIFLLLLSPGEGHTRKTRSEVVIRNPYPVDPHGIQIMSSEQVSRAVETDRGTVFDGPEWDGTVFRGDARTPPEIKAKDGFYPRPGPDAASKYSIYSHVKGNIQNTGYVSTTSDVNRAGLYAGNSLKAPGHEGKTVSYVYQIQANKKNYVGVNKSLRLYNVWSNQEHVAMDGIPWSAVKGYAKLTMEQLDSIRASEAKVEDFVTSYTPNEDFIESSLPGSSARPELAGWPEDSTAWRVEPWRGQRARNGGEPPNTKQAFDKIKAACRGLAKRDGPCLGNPSEEERFEGTMSNEDFGRAHGTADGSKAELEGTKDVVTTEEVAETASTAEASEESQGILEELEEETTRELDTVAEKFAEEQFAALSVRYRLANVKTRQWSVSPLELRKRLQGYKRLRATTKFKPGKPVTLAGGGLGAVAEVVGFGIWVDDVVRTFHAEVSDWDKAAALFAILPLVGCQVQAAAAEERGQLDSLDHGLCVFADGLMMTGIGLIPGLAMQAFRSIRNTLLGKQLPSANDLLRLRDQKWQDHLGSMNKSLFSEDFASLVEADFMIEMSTALFEATTALGRLQAGEQVALKAGRNTEQVQAIQAGMLEIRRQFLKGVNQRKAELRTNLPRRMKKDLEAQANNFNEKFIEALKLEGYNGYEKKEGGDWTPLVDLKQVESIVQELRRSPLQTPDLEIITTLVHQRLDPLAVPSLATEYQGDREIYHIGGPSDSGDRWQDSPWRDSSPPVSPGPLVTFCVDAARCVQVRIRFGTCDLHKDTFGFFDHDFHGTISSFSLDRSASTCRLYRDSNCAGLHLTTSHPYNELPSRGPEFGNVVNSFSCSSNEPPSANPPAERVKDNDRDSEEESTVAKPVQPALKPSEEGQTCSFEDRNKCSGVEFCIHPYYKGCRRVEGSLGDCSNLPPGSGNPVSSFHVDKSNLCTLDFNCVGRSLTVSTDYKDLTSQRPEFGDVVKSFRCRKTEPQPSFSGSRDGPGPE</sequence>
<feature type="chain" id="PRO_5007879214" evidence="6">
    <location>
        <begin position="19"/>
        <end position="984"/>
    </location>
</feature>
<feature type="region of interest" description="Disordered" evidence="5">
    <location>
        <begin position="279"/>
        <end position="317"/>
    </location>
</feature>
<proteinExistence type="predicted"/>
<evidence type="ECO:0000256" key="5">
    <source>
        <dbReference type="SAM" id="MobiDB-lite"/>
    </source>
</evidence>
<evidence type="ECO:0000313" key="7">
    <source>
        <dbReference type="EMBL" id="OAA33955.1"/>
    </source>
</evidence>
<dbReference type="Pfam" id="PF01375">
    <property type="entry name" value="Enterotoxin_a"/>
    <property type="match status" value="1"/>
</dbReference>
<dbReference type="InterPro" id="IPR001144">
    <property type="entry name" value="Enterotoxin_A"/>
</dbReference>
<comment type="caution">
    <text evidence="7">The sequence shown here is derived from an EMBL/GenBank/DDBJ whole genome shotgun (WGS) entry which is preliminary data.</text>
</comment>
<keyword evidence="8" id="KW-1185">Reference proteome</keyword>
<feature type="region of interest" description="Disordered" evidence="5">
    <location>
        <begin position="219"/>
        <end position="243"/>
    </location>
</feature>
<organism evidence="7 8">
    <name type="scientific">Beauveria brongniartii RCEF 3172</name>
    <dbReference type="NCBI Taxonomy" id="1081107"/>
    <lineage>
        <taxon>Eukaryota</taxon>
        <taxon>Fungi</taxon>
        <taxon>Dikarya</taxon>
        <taxon>Ascomycota</taxon>
        <taxon>Pezizomycotina</taxon>
        <taxon>Sordariomycetes</taxon>
        <taxon>Hypocreomycetidae</taxon>
        <taxon>Hypocreales</taxon>
        <taxon>Cordycipitaceae</taxon>
        <taxon>Beauveria</taxon>
        <taxon>Beauveria brongniartii</taxon>
    </lineage>
</organism>
<reference evidence="7 8" key="1">
    <citation type="journal article" date="2016" name="Genome Biol. Evol.">
        <title>Divergent and convergent evolution of fungal pathogenicity.</title>
        <authorList>
            <person name="Shang Y."/>
            <person name="Xiao G."/>
            <person name="Zheng P."/>
            <person name="Cen K."/>
            <person name="Zhan S."/>
            <person name="Wang C."/>
        </authorList>
    </citation>
    <scope>NUCLEOTIDE SEQUENCE [LARGE SCALE GENOMIC DNA]</scope>
    <source>
        <strain evidence="7 8">RCEF 3172</strain>
    </source>
</reference>
<gene>
    <name evidence="7" type="ORF">BBO_09384</name>
</gene>
<feature type="compositionally biased region" description="Basic and acidic residues" evidence="5">
    <location>
        <begin position="721"/>
        <end position="730"/>
    </location>
</feature>
<keyword evidence="1" id="KW-0800">Toxin</keyword>
<feature type="region of interest" description="Disordered" evidence="5">
    <location>
        <begin position="829"/>
        <end position="873"/>
    </location>
</feature>
<accession>A0A166RU10</accession>
<feature type="compositionally biased region" description="Low complexity" evidence="5">
    <location>
        <begin position="328"/>
        <end position="341"/>
    </location>
</feature>
<evidence type="ECO:0000256" key="3">
    <source>
        <dbReference type="ARBA" id="ARBA00023026"/>
    </source>
</evidence>
<evidence type="ECO:0000256" key="1">
    <source>
        <dbReference type="ARBA" id="ARBA00022656"/>
    </source>
</evidence>
<feature type="compositionally biased region" description="Low complexity" evidence="5">
    <location>
        <begin position="829"/>
        <end position="842"/>
    </location>
</feature>
<dbReference type="OrthoDB" id="4868707at2759"/>
<dbReference type="PRINTS" id="PR00771">
    <property type="entry name" value="ENTEROTOXINA"/>
</dbReference>
<keyword evidence="4" id="KW-1015">Disulfide bond</keyword>
<dbReference type="Proteomes" id="UP000076863">
    <property type="component" value="Unassembled WGS sequence"/>
</dbReference>
<dbReference type="GO" id="GO:0090729">
    <property type="term" value="F:toxin activity"/>
    <property type="evidence" value="ECO:0007669"/>
    <property type="project" value="UniProtKB-KW"/>
</dbReference>
<dbReference type="Gene3D" id="3.90.210.10">
    <property type="entry name" value="Heat-Labile Enterotoxin, subunit A"/>
    <property type="match status" value="1"/>
</dbReference>